<keyword evidence="1" id="KW-1133">Transmembrane helix</keyword>
<feature type="transmembrane region" description="Helical" evidence="1">
    <location>
        <begin position="53"/>
        <end position="72"/>
    </location>
</feature>
<protein>
    <submittedName>
        <fullName evidence="2">Uncharacterized protein</fullName>
    </submittedName>
</protein>
<dbReference type="EMBL" id="BOOA01000037">
    <property type="protein sequence ID" value="GIH26237.1"/>
    <property type="molecule type" value="Genomic_DNA"/>
</dbReference>
<accession>A0A919UPY3</accession>
<gene>
    <name evidence="2" type="ORF">Aph01nite_45470</name>
</gene>
<sequence>MTVAAKRWMTVVLAVAAAYQGVWAAAFPRSFYNDFPAPGLHWVAALGPYNEHLAVDVGALNLSLLVLSVWALRRPTRESLAVTGGAWLIYNAIHFLWHMLHLHGFPIIDKISVAVILGGLLILSILLVLPVKETRPGPSGRIGEDAGQT</sequence>
<keyword evidence="3" id="KW-1185">Reference proteome</keyword>
<dbReference type="Proteomes" id="UP000640052">
    <property type="component" value="Unassembled WGS sequence"/>
</dbReference>
<proteinExistence type="predicted"/>
<dbReference type="AlphaFoldDB" id="A0A919UPY3"/>
<reference evidence="2" key="1">
    <citation type="submission" date="2021-01" db="EMBL/GenBank/DDBJ databases">
        <title>Whole genome shotgun sequence of Acrocarpospora phusangensis NBRC 108782.</title>
        <authorList>
            <person name="Komaki H."/>
            <person name="Tamura T."/>
        </authorList>
    </citation>
    <scope>NUCLEOTIDE SEQUENCE</scope>
    <source>
        <strain evidence="2">NBRC 108782</strain>
    </source>
</reference>
<name>A0A919UPY3_9ACTN</name>
<comment type="caution">
    <text evidence="2">The sequence shown here is derived from an EMBL/GenBank/DDBJ whole genome shotgun (WGS) entry which is preliminary data.</text>
</comment>
<keyword evidence="1" id="KW-0472">Membrane</keyword>
<evidence type="ECO:0000256" key="1">
    <source>
        <dbReference type="SAM" id="Phobius"/>
    </source>
</evidence>
<feature type="transmembrane region" description="Helical" evidence="1">
    <location>
        <begin position="79"/>
        <end position="99"/>
    </location>
</feature>
<feature type="transmembrane region" description="Helical" evidence="1">
    <location>
        <begin position="111"/>
        <end position="131"/>
    </location>
</feature>
<evidence type="ECO:0000313" key="3">
    <source>
        <dbReference type="Proteomes" id="UP000640052"/>
    </source>
</evidence>
<keyword evidence="1" id="KW-0812">Transmembrane</keyword>
<evidence type="ECO:0000313" key="2">
    <source>
        <dbReference type="EMBL" id="GIH26237.1"/>
    </source>
</evidence>
<organism evidence="2 3">
    <name type="scientific">Acrocarpospora phusangensis</name>
    <dbReference type="NCBI Taxonomy" id="1070424"/>
    <lineage>
        <taxon>Bacteria</taxon>
        <taxon>Bacillati</taxon>
        <taxon>Actinomycetota</taxon>
        <taxon>Actinomycetes</taxon>
        <taxon>Streptosporangiales</taxon>
        <taxon>Streptosporangiaceae</taxon>
        <taxon>Acrocarpospora</taxon>
    </lineage>
</organism>